<accession>A0A7S8C6C9</accession>
<dbReference type="AlphaFoldDB" id="A0A7S8C6C9"/>
<dbReference type="EMBL" id="CP058214">
    <property type="protein sequence ID" value="QPC44151.1"/>
    <property type="molecule type" value="Genomic_DNA"/>
</dbReference>
<protein>
    <submittedName>
        <fullName evidence="2">Sulfotransferase</fullName>
    </submittedName>
</protein>
<dbReference type="Gene3D" id="3.40.50.300">
    <property type="entry name" value="P-loop containing nucleotide triphosphate hydrolases"/>
    <property type="match status" value="1"/>
</dbReference>
<dbReference type="KEGG" id="kmn:HW532_16490"/>
<sequence>MEYGHTLADDASAARPIFLLGVGRCASTFQQSQLCNADDVWIWGEHNGILSKLLAWGDCVRADSNLNRLSFAGDNSPEAIMGGPLGGNATPAAWLNGFRPTDIDQVERLAIAKLFSIGLPPGKARWGFKEIRYGLNDDVPERLLALFPGAKIVHTLRDPMKTAESAIVTWGYQRFTQIVETDDDERLDAVYQKQLKRWKAGTDYYLDLEERYPDRVITSRIETFRSEFGRILDFLEIEREPDDGNDDGGVVNRGRRRSLEPGSKAAQMLAERRARFAGIVADTAQRAGYELRTLASA</sequence>
<dbReference type="RefSeq" id="WP_213161517.1">
    <property type="nucleotide sequence ID" value="NZ_CP058214.1"/>
</dbReference>
<dbReference type="InterPro" id="IPR027417">
    <property type="entry name" value="P-loop_NTPase"/>
</dbReference>
<feature type="region of interest" description="Disordered" evidence="1">
    <location>
        <begin position="243"/>
        <end position="264"/>
    </location>
</feature>
<organism evidence="2 3">
    <name type="scientific">Kaustia mangrovi</name>
    <dbReference type="NCBI Taxonomy" id="2593653"/>
    <lineage>
        <taxon>Bacteria</taxon>
        <taxon>Pseudomonadati</taxon>
        <taxon>Pseudomonadota</taxon>
        <taxon>Alphaproteobacteria</taxon>
        <taxon>Hyphomicrobiales</taxon>
        <taxon>Parvibaculaceae</taxon>
        <taxon>Kaustia</taxon>
    </lineage>
</organism>
<dbReference type="Pfam" id="PF13469">
    <property type="entry name" value="Sulfotransfer_3"/>
    <property type="match status" value="1"/>
</dbReference>
<dbReference type="Proteomes" id="UP000593594">
    <property type="component" value="Chromosome"/>
</dbReference>
<dbReference type="SUPFAM" id="SSF52540">
    <property type="entry name" value="P-loop containing nucleoside triphosphate hydrolases"/>
    <property type="match status" value="1"/>
</dbReference>
<name>A0A7S8C6C9_9HYPH</name>
<gene>
    <name evidence="2" type="ORF">HW532_16490</name>
</gene>
<evidence type="ECO:0000313" key="2">
    <source>
        <dbReference type="EMBL" id="QPC44151.1"/>
    </source>
</evidence>
<evidence type="ECO:0000313" key="3">
    <source>
        <dbReference type="Proteomes" id="UP000593594"/>
    </source>
</evidence>
<evidence type="ECO:0000256" key="1">
    <source>
        <dbReference type="SAM" id="MobiDB-lite"/>
    </source>
</evidence>
<keyword evidence="3" id="KW-1185">Reference proteome</keyword>
<reference evidence="2 3" key="1">
    <citation type="submission" date="2020-06" db="EMBL/GenBank/DDBJ databases">
        <title>Genome sequence of 2 isolates from Red Sea Mangroves.</title>
        <authorList>
            <person name="Sefrji F."/>
            <person name="Michoud G."/>
            <person name="Merlino G."/>
            <person name="Daffonchio D."/>
        </authorList>
    </citation>
    <scope>NUCLEOTIDE SEQUENCE [LARGE SCALE GENOMIC DNA]</scope>
    <source>
        <strain evidence="2 3">R1DC25</strain>
    </source>
</reference>
<proteinExistence type="predicted"/>
<keyword evidence="2" id="KW-0808">Transferase</keyword>
<dbReference type="GO" id="GO:0016740">
    <property type="term" value="F:transferase activity"/>
    <property type="evidence" value="ECO:0007669"/>
    <property type="project" value="UniProtKB-KW"/>
</dbReference>